<proteinExistence type="predicted"/>
<evidence type="ECO:0000313" key="4">
    <source>
        <dbReference type="Proteomes" id="UP000886595"/>
    </source>
</evidence>
<keyword evidence="2" id="KW-0472">Membrane</keyword>
<feature type="region of interest" description="Disordered" evidence="1">
    <location>
        <begin position="1"/>
        <end position="58"/>
    </location>
</feature>
<protein>
    <recommendedName>
        <fullName evidence="5">Transmembrane protein</fullName>
    </recommendedName>
</protein>
<feature type="transmembrane region" description="Helical" evidence="2">
    <location>
        <begin position="81"/>
        <end position="109"/>
    </location>
</feature>
<keyword evidence="2" id="KW-1133">Transmembrane helix</keyword>
<comment type="caution">
    <text evidence="3">The sequence shown here is derived from an EMBL/GenBank/DDBJ whole genome shotgun (WGS) entry which is preliminary data.</text>
</comment>
<evidence type="ECO:0000313" key="3">
    <source>
        <dbReference type="EMBL" id="KAG2311177.1"/>
    </source>
</evidence>
<sequence>MTPPPTKLHELDPLVNQDRARSFPRSTDNNKAERVSETLVLQRRNREDKGKEGSSGVELDAHAPFNHRRDSSIRVCFSFEFLYLLVFSLALCLRVCTLCSFWIVLYLSYNGLRFSLVFVVGHCKGLV</sequence>
<dbReference type="Proteomes" id="UP000886595">
    <property type="component" value="Unassembled WGS sequence"/>
</dbReference>
<evidence type="ECO:0000256" key="2">
    <source>
        <dbReference type="SAM" id="Phobius"/>
    </source>
</evidence>
<organism evidence="3 4">
    <name type="scientific">Brassica carinata</name>
    <name type="common">Ethiopian mustard</name>
    <name type="synonym">Abyssinian cabbage</name>
    <dbReference type="NCBI Taxonomy" id="52824"/>
    <lineage>
        <taxon>Eukaryota</taxon>
        <taxon>Viridiplantae</taxon>
        <taxon>Streptophyta</taxon>
        <taxon>Embryophyta</taxon>
        <taxon>Tracheophyta</taxon>
        <taxon>Spermatophyta</taxon>
        <taxon>Magnoliopsida</taxon>
        <taxon>eudicotyledons</taxon>
        <taxon>Gunneridae</taxon>
        <taxon>Pentapetalae</taxon>
        <taxon>rosids</taxon>
        <taxon>malvids</taxon>
        <taxon>Brassicales</taxon>
        <taxon>Brassicaceae</taxon>
        <taxon>Brassiceae</taxon>
        <taxon>Brassica</taxon>
    </lineage>
</organism>
<evidence type="ECO:0000256" key="1">
    <source>
        <dbReference type="SAM" id="MobiDB-lite"/>
    </source>
</evidence>
<reference evidence="3 4" key="1">
    <citation type="submission" date="2020-02" db="EMBL/GenBank/DDBJ databases">
        <authorList>
            <person name="Ma Q."/>
            <person name="Huang Y."/>
            <person name="Song X."/>
            <person name="Pei D."/>
        </authorList>
    </citation>
    <scope>NUCLEOTIDE SEQUENCE [LARGE SCALE GENOMIC DNA]</scope>
    <source>
        <strain evidence="3">Sxm20200214</strain>
        <tissue evidence="3">Leaf</tissue>
    </source>
</reference>
<name>A0A8X7VH93_BRACI</name>
<accession>A0A8X7VH93</accession>
<dbReference type="EMBL" id="JAAMPC010000005">
    <property type="protein sequence ID" value="KAG2311177.1"/>
    <property type="molecule type" value="Genomic_DNA"/>
</dbReference>
<keyword evidence="2" id="KW-0812">Transmembrane</keyword>
<gene>
    <name evidence="3" type="ORF">Bca52824_022734</name>
</gene>
<keyword evidence="4" id="KW-1185">Reference proteome</keyword>
<evidence type="ECO:0008006" key="5">
    <source>
        <dbReference type="Google" id="ProtNLM"/>
    </source>
</evidence>
<dbReference type="AlphaFoldDB" id="A0A8X7VH93"/>